<keyword evidence="1" id="KW-0472">Membrane</keyword>
<feature type="transmembrane region" description="Helical" evidence="1">
    <location>
        <begin position="173"/>
        <end position="193"/>
    </location>
</feature>
<keyword evidence="2" id="KW-0934">Plastid</keyword>
<evidence type="ECO:0000313" key="3">
    <source>
        <dbReference type="EMBL" id="WDA99529.1"/>
    </source>
</evidence>
<gene>
    <name evidence="2" type="primary">Gsul_orf2</name>
    <name evidence="3" type="ORF">GAYE_10879_124</name>
    <name evidence="2" type="ORF">GAYEhsy245_124</name>
</gene>
<keyword evidence="1" id="KW-0812">Transmembrane</keyword>
<evidence type="ECO:0000313" key="2">
    <source>
        <dbReference type="EMBL" id="WDA99339.1"/>
    </source>
</evidence>
<keyword evidence="1" id="KW-1133">Transmembrane helix</keyword>
<protein>
    <submittedName>
        <fullName evidence="2">Uncharacterized protein</fullName>
    </submittedName>
</protein>
<accession>A0A9Y1I2Y2</accession>
<dbReference type="EMBL" id="OP616814">
    <property type="protein sequence ID" value="WDA99529.1"/>
    <property type="molecule type" value="Genomic_DNA"/>
</dbReference>
<geneLocation type="plastid" evidence="2"/>
<sequence>MYSSRMAYIFSVLYLKSYSEYYNNTSVLKPFNVFSSYIRRRIFILLLAETEKFFNDIDYTVNGTKYLILDNKNLLNDLLFEILEKVINNIFFIDYKLNKSQVISWWLTQKFIIENENFLVFIKTYIKKFDFFYTEINYLLETIILNLMDYISKFFFYTIFTNNKFKLGRKQKIFNVCYFLLLNDFVTYYLSIIKYNYFNKYTLFIFNYNGKLKYKHICKYNNIYHVNYNPIKSIIYIPLSILIILLLVCNIINYFSLFKAYIKQNKNKSLSQYNT</sequence>
<reference evidence="2" key="1">
    <citation type="journal article" date="2023" name="J. Phycol.">
        <title>Revised classification of the Cyanidiophyceae based on plastid genome data with descriptions of the Cavernulicolales ord. nov. and Galdieriales ord. nov. (Rhodophyta).</title>
        <authorList>
            <person name="Park S.I."/>
            <person name="Cho C.H."/>
            <person name="Ciniglia C."/>
            <person name="Huang T.Y."/>
            <person name="Liu S.L."/>
            <person name="Bustamante D.E."/>
            <person name="Calderon M.S."/>
            <person name="Mansilla A."/>
            <person name="McDermott T."/>
            <person name="Andersen R.A."/>
            <person name="Yoon H.S."/>
        </authorList>
    </citation>
    <scope>NUCLEOTIDE SEQUENCE</scope>
    <source>
        <strain evidence="2">Hsy245</strain>
    </source>
</reference>
<dbReference type="EMBL" id="OP616813">
    <property type="protein sequence ID" value="WDA99339.1"/>
    <property type="molecule type" value="Genomic_DNA"/>
</dbReference>
<feature type="transmembrane region" description="Helical" evidence="1">
    <location>
        <begin position="234"/>
        <end position="258"/>
    </location>
</feature>
<dbReference type="AlphaFoldDB" id="A0A9Y1I2Y2"/>
<evidence type="ECO:0000256" key="1">
    <source>
        <dbReference type="SAM" id="Phobius"/>
    </source>
</evidence>
<organism evidence="2">
    <name type="scientific">Galdieria yellowstonensis</name>
    <dbReference type="NCBI Taxonomy" id="3028027"/>
    <lineage>
        <taxon>Eukaryota</taxon>
        <taxon>Rhodophyta</taxon>
        <taxon>Bangiophyceae</taxon>
        <taxon>Galdieriales</taxon>
        <taxon>Galdieriaceae</taxon>
        <taxon>Galdieria</taxon>
    </lineage>
</organism>
<name>A0A9Y1I2Y2_9RHOD</name>
<proteinExistence type="predicted"/>